<protein>
    <recommendedName>
        <fullName evidence="8">Peptidase M14 domain-containing protein</fullName>
    </recommendedName>
</protein>
<dbReference type="SUPFAM" id="SSF53187">
    <property type="entry name" value="Zn-dependent exopeptidases"/>
    <property type="match status" value="1"/>
</dbReference>
<dbReference type="InterPro" id="IPR000834">
    <property type="entry name" value="Peptidase_M14"/>
</dbReference>
<dbReference type="PROSITE" id="PS52035">
    <property type="entry name" value="PEPTIDASE_M14"/>
    <property type="match status" value="1"/>
</dbReference>
<reference evidence="9" key="1">
    <citation type="submission" date="2022-12" db="EMBL/GenBank/DDBJ databases">
        <title>Paraconexibacter alkalitolerans sp. nov. and Baekduia alba sp. nov., isolated from soil and emended description of the genera Paraconexibacter (Chun et al., 2020) and Baekduia (An et al., 2020).</title>
        <authorList>
            <person name="Vieira S."/>
            <person name="Huber K.J."/>
            <person name="Geppert A."/>
            <person name="Wolf J."/>
            <person name="Neumann-Schaal M."/>
            <person name="Muesken M."/>
            <person name="Overmann J."/>
        </authorList>
    </citation>
    <scope>NUCLEOTIDE SEQUENCE</scope>
    <source>
        <strain evidence="9">AEG42_29</strain>
    </source>
</reference>
<dbReference type="KEGG" id="parq:DSM112329_02596"/>
<feature type="domain" description="Peptidase M14" evidence="8">
    <location>
        <begin position="117"/>
        <end position="437"/>
    </location>
</feature>
<accession>A0AAU7AVS3</accession>
<gene>
    <name evidence="9" type="ORF">DSM112329_02596</name>
</gene>
<evidence type="ECO:0000256" key="7">
    <source>
        <dbReference type="PROSITE-ProRule" id="PRU01379"/>
    </source>
</evidence>
<dbReference type="Pfam" id="PF00246">
    <property type="entry name" value="Peptidase_M14"/>
    <property type="match status" value="1"/>
</dbReference>
<dbReference type="GO" id="GO:0006508">
    <property type="term" value="P:proteolysis"/>
    <property type="evidence" value="ECO:0007669"/>
    <property type="project" value="UniProtKB-KW"/>
</dbReference>
<name>A0AAU7AVS3_9ACTN</name>
<comment type="similarity">
    <text evidence="2 7">Belongs to the peptidase M14 family.</text>
</comment>
<dbReference type="EMBL" id="CP114014">
    <property type="protein sequence ID" value="XAY05738.1"/>
    <property type="molecule type" value="Genomic_DNA"/>
</dbReference>
<dbReference type="GO" id="GO:0005615">
    <property type="term" value="C:extracellular space"/>
    <property type="evidence" value="ECO:0007669"/>
    <property type="project" value="TreeGrafter"/>
</dbReference>
<dbReference type="PANTHER" id="PTHR11705">
    <property type="entry name" value="PROTEASE FAMILY M14 CARBOXYPEPTIDASE A,B"/>
    <property type="match status" value="1"/>
</dbReference>
<sequence>MLAAGLLAPASSGVARADAPRVSVERVALNAPRLQVPLLERMGIEVTEDVSARSATVILRSGAERRRLRAAGFAPVAVVSDLAARLRRQHALRTRGTRAAPATATLRASGLPSGRTTYRTAAEIQAALDQLVAAHPGLVRRVELPRRSIEGRAITGVELARDVNRADDGRPVYVVVGAHHAREWPSAELPLEFAMDLVARQAEPRIAALLTNLRIVVIPVENPDGFQYSRGNAAGGQLDALAAIRRRNCRAVAGDPAGGSCAAHRGVDLNRNYGAFWGGLGASTSTSDETYRGAAPWSEPEAAAFHEYTQRLPVTGVQSLHNIAGLVLRPPGFRALGLAPDERKLKALGDAMAAATGYQSQYGYELYEVTGATEDWNYVTQGAFAYTIETAGAGPGDTDFHGAYTSHVVDQYLGGGASPGPAGKGVREALLLAAEQAADSRDHVVVRGHAPPGRLLRLHKSFTTATSPLCSETLSGDACGPVLPAQQVPDMVDTVVTVPSSGVFLWHAGPSTRPFVRAAGRRETFELTCERDGSVVARKAVFADRGQVVDVDPCDPASIPRTGAPKQSPAVARVAVGSPGQRLSAARRARRVSVRVTCPVACTASVTLAQGSAAVGRRASVALRAKRASTIGVPLSAAGRQRLGRGGAPRSLRATVVIRTKAANSATLVRTVKLK</sequence>
<keyword evidence="3" id="KW-0645">Protease</keyword>
<evidence type="ECO:0000256" key="4">
    <source>
        <dbReference type="ARBA" id="ARBA00022801"/>
    </source>
</evidence>
<evidence type="ECO:0000259" key="8">
    <source>
        <dbReference type="PROSITE" id="PS52035"/>
    </source>
</evidence>
<dbReference type="SMART" id="SM00631">
    <property type="entry name" value="Zn_pept"/>
    <property type="match status" value="1"/>
</dbReference>
<dbReference type="AlphaFoldDB" id="A0AAU7AVS3"/>
<dbReference type="GO" id="GO:0004181">
    <property type="term" value="F:metallocarboxypeptidase activity"/>
    <property type="evidence" value="ECO:0007669"/>
    <property type="project" value="InterPro"/>
</dbReference>
<keyword evidence="5" id="KW-0862">Zinc</keyword>
<evidence type="ECO:0000256" key="3">
    <source>
        <dbReference type="ARBA" id="ARBA00022670"/>
    </source>
</evidence>
<keyword evidence="6" id="KW-0482">Metalloprotease</keyword>
<organism evidence="9">
    <name type="scientific">Paraconexibacter sp. AEG42_29</name>
    <dbReference type="NCBI Taxonomy" id="2997339"/>
    <lineage>
        <taxon>Bacteria</taxon>
        <taxon>Bacillati</taxon>
        <taxon>Actinomycetota</taxon>
        <taxon>Thermoleophilia</taxon>
        <taxon>Solirubrobacterales</taxon>
        <taxon>Paraconexibacteraceae</taxon>
        <taxon>Paraconexibacter</taxon>
    </lineage>
</organism>
<evidence type="ECO:0000256" key="5">
    <source>
        <dbReference type="ARBA" id="ARBA00022833"/>
    </source>
</evidence>
<dbReference type="GO" id="GO:0008270">
    <property type="term" value="F:zinc ion binding"/>
    <property type="evidence" value="ECO:0007669"/>
    <property type="project" value="InterPro"/>
</dbReference>
<keyword evidence="4" id="KW-0378">Hydrolase</keyword>
<proteinExistence type="inferred from homology"/>
<dbReference type="Gene3D" id="3.40.630.10">
    <property type="entry name" value="Zn peptidases"/>
    <property type="match status" value="1"/>
</dbReference>
<evidence type="ECO:0000256" key="6">
    <source>
        <dbReference type="ARBA" id="ARBA00023049"/>
    </source>
</evidence>
<evidence type="ECO:0000256" key="1">
    <source>
        <dbReference type="ARBA" id="ARBA00001947"/>
    </source>
</evidence>
<dbReference type="RefSeq" id="WP_354702478.1">
    <property type="nucleotide sequence ID" value="NZ_CP114014.1"/>
</dbReference>
<comment type="cofactor">
    <cofactor evidence="1">
        <name>Zn(2+)</name>
        <dbReference type="ChEBI" id="CHEBI:29105"/>
    </cofactor>
</comment>
<evidence type="ECO:0000256" key="2">
    <source>
        <dbReference type="ARBA" id="ARBA00005988"/>
    </source>
</evidence>
<evidence type="ECO:0000313" key="9">
    <source>
        <dbReference type="EMBL" id="XAY05738.1"/>
    </source>
</evidence>
<dbReference type="PANTHER" id="PTHR11705:SF143">
    <property type="entry name" value="SLL0236 PROTEIN"/>
    <property type="match status" value="1"/>
</dbReference>
<feature type="active site" description="Proton donor/acceptor" evidence="7">
    <location>
        <position position="389"/>
    </location>
</feature>